<reference evidence="2 3" key="1">
    <citation type="submission" date="2018-10" db="EMBL/GenBank/DDBJ databases">
        <title>Improved assembly of the deer mouse Peromyscus maniculatus genome.</title>
        <authorList>
            <person name="Lassance J.-M."/>
            <person name="Hoekstra H.E."/>
        </authorList>
    </citation>
    <scope>NUCLEOTIDE SEQUENCE [LARGE SCALE GENOMIC DNA]</scope>
</reference>
<organism evidence="2 3">
    <name type="scientific">Peromyscus maniculatus bairdii</name>
    <name type="common">Prairie deer mouse</name>
    <dbReference type="NCBI Taxonomy" id="230844"/>
    <lineage>
        <taxon>Eukaryota</taxon>
        <taxon>Metazoa</taxon>
        <taxon>Chordata</taxon>
        <taxon>Craniata</taxon>
        <taxon>Vertebrata</taxon>
        <taxon>Euteleostomi</taxon>
        <taxon>Mammalia</taxon>
        <taxon>Eutheria</taxon>
        <taxon>Euarchontoglires</taxon>
        <taxon>Glires</taxon>
        <taxon>Rodentia</taxon>
        <taxon>Myomorpha</taxon>
        <taxon>Muroidea</taxon>
        <taxon>Cricetidae</taxon>
        <taxon>Neotominae</taxon>
        <taxon>Peromyscus</taxon>
    </lineage>
</organism>
<evidence type="ECO:0000313" key="3">
    <source>
        <dbReference type="Proteomes" id="UP000694547"/>
    </source>
</evidence>
<feature type="signal peptide" evidence="1">
    <location>
        <begin position="1"/>
        <end position="25"/>
    </location>
</feature>
<accession>A0A8C8UF45</accession>
<protein>
    <submittedName>
        <fullName evidence="2">Uncharacterized protein</fullName>
    </submittedName>
</protein>
<reference evidence="2" key="2">
    <citation type="submission" date="2025-08" db="UniProtKB">
        <authorList>
            <consortium name="Ensembl"/>
        </authorList>
    </citation>
    <scope>IDENTIFICATION</scope>
</reference>
<proteinExistence type="predicted"/>
<keyword evidence="1" id="KW-0732">Signal</keyword>
<feature type="chain" id="PRO_5034849133" evidence="1">
    <location>
        <begin position="26"/>
        <end position="66"/>
    </location>
</feature>
<dbReference type="Proteomes" id="UP000694547">
    <property type="component" value="Chromosome 2"/>
</dbReference>
<sequence>SCSPGCPGTLCWLLSVCLLSWCCDAGVLRSVDPESELPTPLVIWSEEGRRSLQSWAAHSCFHSSTL</sequence>
<reference evidence="2" key="3">
    <citation type="submission" date="2025-09" db="UniProtKB">
        <authorList>
            <consortium name="Ensembl"/>
        </authorList>
    </citation>
    <scope>IDENTIFICATION</scope>
</reference>
<evidence type="ECO:0000313" key="2">
    <source>
        <dbReference type="Ensembl" id="ENSPEMP00000034549.1"/>
    </source>
</evidence>
<evidence type="ECO:0000256" key="1">
    <source>
        <dbReference type="SAM" id="SignalP"/>
    </source>
</evidence>
<name>A0A8C8UF45_PERMB</name>
<dbReference type="Ensembl" id="ENSPEMT00000041258.1">
    <property type="protein sequence ID" value="ENSPEMP00000034549.1"/>
    <property type="gene ID" value="ENSPEMG00000030310.1"/>
</dbReference>
<keyword evidence="3" id="KW-1185">Reference proteome</keyword>
<dbReference type="AlphaFoldDB" id="A0A8C8UF45"/>